<gene>
    <name evidence="1" type="ORF">H7B90_04530</name>
</gene>
<dbReference type="InterPro" id="IPR036388">
    <property type="entry name" value="WH-like_DNA-bd_sf"/>
</dbReference>
<evidence type="ECO:0000313" key="1">
    <source>
        <dbReference type="EMBL" id="MBB6690665.1"/>
    </source>
</evidence>
<keyword evidence="2" id="KW-1185">Reference proteome</keyword>
<protein>
    <submittedName>
        <fullName evidence="1">Uncharacterized protein</fullName>
    </submittedName>
</protein>
<accession>A0A841TR86</accession>
<dbReference type="AlphaFoldDB" id="A0A841TR86"/>
<evidence type="ECO:0000313" key="2">
    <source>
        <dbReference type="Proteomes" id="UP000553776"/>
    </source>
</evidence>
<comment type="caution">
    <text evidence="1">The sequence shown here is derived from an EMBL/GenBank/DDBJ whole genome shotgun (WGS) entry which is preliminary data.</text>
</comment>
<reference evidence="1 2" key="1">
    <citation type="submission" date="2020-08" db="EMBL/GenBank/DDBJ databases">
        <title>Cohnella phylogeny.</title>
        <authorList>
            <person name="Dunlap C."/>
        </authorList>
    </citation>
    <scope>NUCLEOTIDE SEQUENCE [LARGE SCALE GENOMIC DNA]</scope>
    <source>
        <strain evidence="1 2">DSM 25239</strain>
    </source>
</reference>
<dbReference type="Proteomes" id="UP000553776">
    <property type="component" value="Unassembled WGS sequence"/>
</dbReference>
<dbReference type="SUPFAM" id="SSF46785">
    <property type="entry name" value="Winged helix' DNA-binding domain"/>
    <property type="match status" value="1"/>
</dbReference>
<dbReference type="RefSeq" id="WP_185134695.1">
    <property type="nucleotide sequence ID" value="NZ_JACJVR010000015.1"/>
</dbReference>
<dbReference type="EMBL" id="JACJVR010000015">
    <property type="protein sequence ID" value="MBB6690665.1"/>
    <property type="molecule type" value="Genomic_DNA"/>
</dbReference>
<dbReference type="InterPro" id="IPR036390">
    <property type="entry name" value="WH_DNA-bd_sf"/>
</dbReference>
<sequence length="177" mass="20475">MDDLHPEWEVRDLRGGVNFVDYANIPNRFFEMMIECDGFGPHWRDISRRDFDRNSERQNLLLLDDKKLLRFTYDGIREQPSRCQQTVLYALAKWGQTAPGKGVKLGVYERAILHYSLTFKGERMTPAMVAKELDISSKTATSYMQSLADKGYMVAETSPTGRRMGFIATRPKLTQKR</sequence>
<dbReference type="Gene3D" id="1.10.10.10">
    <property type="entry name" value="Winged helix-like DNA-binding domain superfamily/Winged helix DNA-binding domain"/>
    <property type="match status" value="1"/>
</dbReference>
<name>A0A841TR86_9BACL</name>
<organism evidence="1 2">
    <name type="scientific">Cohnella xylanilytica</name>
    <dbReference type="NCBI Taxonomy" id="557555"/>
    <lineage>
        <taxon>Bacteria</taxon>
        <taxon>Bacillati</taxon>
        <taxon>Bacillota</taxon>
        <taxon>Bacilli</taxon>
        <taxon>Bacillales</taxon>
        <taxon>Paenibacillaceae</taxon>
        <taxon>Cohnella</taxon>
    </lineage>
</organism>
<proteinExistence type="predicted"/>